<gene>
    <name evidence="2" type="ORF">D3Z39_12720</name>
</gene>
<feature type="coiled-coil region" evidence="1">
    <location>
        <begin position="17"/>
        <end position="44"/>
    </location>
</feature>
<accession>A0A845RJH3</accession>
<protein>
    <submittedName>
        <fullName evidence="2">Uncharacterized protein</fullName>
    </submittedName>
</protein>
<comment type="caution">
    <text evidence="2">The sequence shown here is derived from an EMBL/GenBank/DDBJ whole genome shotgun (WGS) entry which is preliminary data.</text>
</comment>
<organism evidence="2 3">
    <name type="scientific">Anaerotruncus colihominis</name>
    <dbReference type="NCBI Taxonomy" id="169435"/>
    <lineage>
        <taxon>Bacteria</taxon>
        <taxon>Bacillati</taxon>
        <taxon>Bacillota</taxon>
        <taxon>Clostridia</taxon>
        <taxon>Eubacteriales</taxon>
        <taxon>Oscillospiraceae</taxon>
        <taxon>Anaerotruncus</taxon>
    </lineage>
</organism>
<evidence type="ECO:0000313" key="3">
    <source>
        <dbReference type="Proteomes" id="UP000446348"/>
    </source>
</evidence>
<keyword evidence="1" id="KW-0175">Coiled coil</keyword>
<reference evidence="2 3" key="1">
    <citation type="submission" date="2018-08" db="EMBL/GenBank/DDBJ databases">
        <title>Murine metabolic-syndrome-specific gut microbial biobank.</title>
        <authorList>
            <person name="Liu C."/>
        </authorList>
    </citation>
    <scope>NUCLEOTIDE SEQUENCE [LARGE SCALE GENOMIC DNA]</scope>
    <source>
        <strain evidence="2 3">X69</strain>
    </source>
</reference>
<name>A0A845RJH3_9FIRM</name>
<dbReference type="AlphaFoldDB" id="A0A845RJH3"/>
<evidence type="ECO:0000256" key="1">
    <source>
        <dbReference type="SAM" id="Coils"/>
    </source>
</evidence>
<sequence length="85" mass="10195">MFKSRQKGKEHMNISTLECIHKLLKDKTEEINKKEREAQKLLYELQESDTADESLIKKQETIANAYEKYYIKLVRALNDFVDQDW</sequence>
<proteinExistence type="predicted"/>
<dbReference type="EMBL" id="QXWZ01000024">
    <property type="protein sequence ID" value="NBI79713.1"/>
    <property type="molecule type" value="Genomic_DNA"/>
</dbReference>
<dbReference type="Proteomes" id="UP000446348">
    <property type="component" value="Unassembled WGS sequence"/>
</dbReference>
<evidence type="ECO:0000313" key="2">
    <source>
        <dbReference type="EMBL" id="NBI79713.1"/>
    </source>
</evidence>